<accession>A0A1E7FYD1</accession>
<dbReference type="AlphaFoldDB" id="A0A1E7FYD1"/>
<sequence>MSSLTKSFMNIANNASKDSPVVVEIESSEDNATTVIGTTKDIADVDVDANTYANTNVELARMKDELQQLRRDRDHWRETAISNLAIETSKMKTRSNLKGIQQFRSQAAATAAVTQQVDENETTETDGGTVMHFESTTTNKRQKRKMSNKDGCNQKSFHLMVMERHLKSAMIYASKGDKKLMLYSIKHAEKHANKKNGDDDDESTSSCCCCTNEIFLNKVTKIKQTFIKDLEKSFHRNIMERQLRSAMAHAIRGDRSTVEYFLKEAEINARKCCCNDINRNDDDEGNSNDGDDDEGNGNNGDYSYRSFQERVTKIQEEIKRTIHGQYAL</sequence>
<organism evidence="3 4">
    <name type="scientific">Fragilariopsis cylindrus CCMP1102</name>
    <dbReference type="NCBI Taxonomy" id="635003"/>
    <lineage>
        <taxon>Eukaryota</taxon>
        <taxon>Sar</taxon>
        <taxon>Stramenopiles</taxon>
        <taxon>Ochrophyta</taxon>
        <taxon>Bacillariophyta</taxon>
        <taxon>Bacillariophyceae</taxon>
        <taxon>Bacillariophycidae</taxon>
        <taxon>Bacillariales</taxon>
        <taxon>Bacillariaceae</taxon>
        <taxon>Fragilariopsis</taxon>
    </lineage>
</organism>
<name>A0A1E7FYD1_9STRA</name>
<protein>
    <submittedName>
        <fullName evidence="3">Uncharacterized protein</fullName>
    </submittedName>
</protein>
<evidence type="ECO:0000313" key="3">
    <source>
        <dbReference type="EMBL" id="OEU23162.1"/>
    </source>
</evidence>
<reference evidence="3 4" key="1">
    <citation type="submission" date="2016-09" db="EMBL/GenBank/DDBJ databases">
        <title>Extensive genetic diversity and differential bi-allelic expression allows diatom success in the polar Southern Ocean.</title>
        <authorList>
            <consortium name="DOE Joint Genome Institute"/>
            <person name="Mock T."/>
            <person name="Otillar R.P."/>
            <person name="Strauss J."/>
            <person name="Dupont C."/>
            <person name="Frickenhaus S."/>
            <person name="Maumus F."/>
            <person name="Mcmullan M."/>
            <person name="Sanges R."/>
            <person name="Schmutz J."/>
            <person name="Toseland A."/>
            <person name="Valas R."/>
            <person name="Veluchamy A."/>
            <person name="Ward B.J."/>
            <person name="Allen A."/>
            <person name="Barry K."/>
            <person name="Falciatore A."/>
            <person name="Ferrante M."/>
            <person name="Fortunato A.E."/>
            <person name="Gloeckner G."/>
            <person name="Gruber A."/>
            <person name="Hipkin R."/>
            <person name="Janech M."/>
            <person name="Kroth P."/>
            <person name="Leese F."/>
            <person name="Lindquist E."/>
            <person name="Lyon B.R."/>
            <person name="Martin J."/>
            <person name="Mayer C."/>
            <person name="Parker M."/>
            <person name="Quesneville H."/>
            <person name="Raymond J."/>
            <person name="Uhlig C."/>
            <person name="Valentin K.U."/>
            <person name="Worden A.Z."/>
            <person name="Armbrust E.V."/>
            <person name="Bowler C."/>
            <person name="Green B."/>
            <person name="Moulton V."/>
            <person name="Van Oosterhout C."/>
            <person name="Grigoriev I."/>
        </authorList>
    </citation>
    <scope>NUCLEOTIDE SEQUENCE [LARGE SCALE GENOMIC DNA]</scope>
    <source>
        <strain evidence="3 4">CCMP1102</strain>
    </source>
</reference>
<dbReference type="Proteomes" id="UP000095751">
    <property type="component" value="Unassembled WGS sequence"/>
</dbReference>
<keyword evidence="1" id="KW-0175">Coiled coil</keyword>
<feature type="compositionally biased region" description="Acidic residues" evidence="2">
    <location>
        <begin position="283"/>
        <end position="295"/>
    </location>
</feature>
<feature type="coiled-coil region" evidence="1">
    <location>
        <begin position="52"/>
        <end position="79"/>
    </location>
</feature>
<evidence type="ECO:0000313" key="4">
    <source>
        <dbReference type="Proteomes" id="UP000095751"/>
    </source>
</evidence>
<evidence type="ECO:0000256" key="1">
    <source>
        <dbReference type="SAM" id="Coils"/>
    </source>
</evidence>
<dbReference type="KEGG" id="fcy:FRACYDRAFT_233331"/>
<dbReference type="InParanoid" id="A0A1E7FYD1"/>
<evidence type="ECO:0000256" key="2">
    <source>
        <dbReference type="SAM" id="MobiDB-lite"/>
    </source>
</evidence>
<proteinExistence type="predicted"/>
<feature type="region of interest" description="Disordered" evidence="2">
    <location>
        <begin position="283"/>
        <end position="303"/>
    </location>
</feature>
<keyword evidence="4" id="KW-1185">Reference proteome</keyword>
<gene>
    <name evidence="3" type="ORF">FRACYDRAFT_233331</name>
</gene>
<dbReference type="EMBL" id="KV784353">
    <property type="protein sequence ID" value="OEU23162.1"/>
    <property type="molecule type" value="Genomic_DNA"/>
</dbReference>